<dbReference type="AlphaFoldDB" id="A0A0A9D1M7"/>
<protein>
    <submittedName>
        <fullName evidence="1">Uncharacterized protein</fullName>
    </submittedName>
</protein>
<reference evidence="1" key="2">
    <citation type="journal article" date="2015" name="Data Brief">
        <title>Shoot transcriptome of the giant reed, Arundo donax.</title>
        <authorList>
            <person name="Barrero R.A."/>
            <person name="Guerrero F.D."/>
            <person name="Moolhuijzen P."/>
            <person name="Goolsby J.A."/>
            <person name="Tidwell J."/>
            <person name="Bellgard S.E."/>
            <person name="Bellgard M.I."/>
        </authorList>
    </citation>
    <scope>NUCLEOTIDE SEQUENCE</scope>
    <source>
        <tissue evidence="1">Shoot tissue taken approximately 20 cm above the soil surface</tissue>
    </source>
</reference>
<name>A0A0A9D1M7_ARUDO</name>
<evidence type="ECO:0000313" key="1">
    <source>
        <dbReference type="EMBL" id="JAD81701.1"/>
    </source>
</evidence>
<accession>A0A0A9D1M7</accession>
<sequence length="58" mass="6351">MYEAPGKFLLSFASDRSSGSQCATYSPSGSYVLDCLWILKYRSSRGSLPTPAPYVQLP</sequence>
<reference evidence="1" key="1">
    <citation type="submission" date="2014-09" db="EMBL/GenBank/DDBJ databases">
        <authorList>
            <person name="Magalhaes I.L.F."/>
            <person name="Oliveira U."/>
            <person name="Santos F.R."/>
            <person name="Vidigal T.H.D.A."/>
            <person name="Brescovit A.D."/>
            <person name="Santos A.J."/>
        </authorList>
    </citation>
    <scope>NUCLEOTIDE SEQUENCE</scope>
    <source>
        <tissue evidence="1">Shoot tissue taken approximately 20 cm above the soil surface</tissue>
    </source>
</reference>
<dbReference type="EMBL" id="GBRH01216194">
    <property type="protein sequence ID" value="JAD81701.1"/>
    <property type="molecule type" value="Transcribed_RNA"/>
</dbReference>
<proteinExistence type="predicted"/>
<organism evidence="1">
    <name type="scientific">Arundo donax</name>
    <name type="common">Giant reed</name>
    <name type="synonym">Donax arundinaceus</name>
    <dbReference type="NCBI Taxonomy" id="35708"/>
    <lineage>
        <taxon>Eukaryota</taxon>
        <taxon>Viridiplantae</taxon>
        <taxon>Streptophyta</taxon>
        <taxon>Embryophyta</taxon>
        <taxon>Tracheophyta</taxon>
        <taxon>Spermatophyta</taxon>
        <taxon>Magnoliopsida</taxon>
        <taxon>Liliopsida</taxon>
        <taxon>Poales</taxon>
        <taxon>Poaceae</taxon>
        <taxon>PACMAD clade</taxon>
        <taxon>Arundinoideae</taxon>
        <taxon>Arundineae</taxon>
        <taxon>Arundo</taxon>
    </lineage>
</organism>